<dbReference type="EMBL" id="HBUF01363162">
    <property type="protein sequence ID" value="CAG6722072.1"/>
    <property type="molecule type" value="Transcribed_RNA"/>
</dbReference>
<feature type="compositionally biased region" description="Acidic residues" evidence="4">
    <location>
        <begin position="470"/>
        <end position="479"/>
    </location>
</feature>
<feature type="region of interest" description="Disordered" evidence="4">
    <location>
        <begin position="234"/>
        <end position="274"/>
    </location>
</feature>
<dbReference type="PANTHER" id="PTHR11849">
    <property type="entry name" value="ETS"/>
    <property type="match status" value="1"/>
</dbReference>
<dbReference type="InterPro" id="IPR013761">
    <property type="entry name" value="SAM/pointed_sf"/>
</dbReference>
<dbReference type="PROSITE" id="PS00346">
    <property type="entry name" value="ETS_DOMAIN_2"/>
    <property type="match status" value="1"/>
</dbReference>
<feature type="domain" description="ETS" evidence="5">
    <location>
        <begin position="326"/>
        <end position="409"/>
    </location>
</feature>
<dbReference type="EMBL" id="HBUF01572795">
    <property type="protein sequence ID" value="CAG6767219.1"/>
    <property type="molecule type" value="Transcribed_RNA"/>
</dbReference>
<dbReference type="InterPro" id="IPR036390">
    <property type="entry name" value="WH_DNA-bd_sf"/>
</dbReference>
<dbReference type="SMART" id="SM00251">
    <property type="entry name" value="SAM_PNT"/>
    <property type="match status" value="1"/>
</dbReference>
<dbReference type="Gene3D" id="1.10.10.10">
    <property type="entry name" value="Winged helix-like DNA-binding domain superfamily/Winged helix DNA-binding domain"/>
    <property type="match status" value="1"/>
</dbReference>
<keyword evidence="3" id="KW-0539">Nucleus</keyword>
<dbReference type="GO" id="GO:0030154">
    <property type="term" value="P:cell differentiation"/>
    <property type="evidence" value="ECO:0007669"/>
    <property type="project" value="TreeGrafter"/>
</dbReference>
<dbReference type="AlphaFoldDB" id="A0A8D8XGG2"/>
<dbReference type="Pfam" id="PF00178">
    <property type="entry name" value="Ets"/>
    <property type="match status" value="1"/>
</dbReference>
<proteinExistence type="inferred from homology"/>
<dbReference type="CDD" id="cd08535">
    <property type="entry name" value="SAM_PNT-Tel_Yan"/>
    <property type="match status" value="1"/>
</dbReference>
<reference evidence="7" key="1">
    <citation type="submission" date="2021-05" db="EMBL/GenBank/DDBJ databases">
        <authorList>
            <person name="Alioto T."/>
            <person name="Alioto T."/>
            <person name="Gomez Garrido J."/>
        </authorList>
    </citation>
    <scope>NUCLEOTIDE SEQUENCE</scope>
</reference>
<feature type="compositionally biased region" description="Low complexity" evidence="4">
    <location>
        <begin position="235"/>
        <end position="248"/>
    </location>
</feature>
<comment type="similarity">
    <text evidence="1 3">Belongs to the ETS family.</text>
</comment>
<dbReference type="EMBL" id="HBUF01363160">
    <property type="protein sequence ID" value="CAG6722070.1"/>
    <property type="molecule type" value="Transcribed_RNA"/>
</dbReference>
<feature type="region of interest" description="Disordered" evidence="4">
    <location>
        <begin position="187"/>
        <end position="212"/>
    </location>
</feature>
<dbReference type="GO" id="GO:0005634">
    <property type="term" value="C:nucleus"/>
    <property type="evidence" value="ECO:0007669"/>
    <property type="project" value="UniProtKB-SubCell"/>
</dbReference>
<dbReference type="Gene3D" id="1.10.150.50">
    <property type="entry name" value="Transcription Factor, Ets-1"/>
    <property type="match status" value="1"/>
</dbReference>
<protein>
    <submittedName>
        <fullName evidence="7">Ets DNA-binding protein pokkuri</fullName>
    </submittedName>
</protein>
<dbReference type="SUPFAM" id="SSF46785">
    <property type="entry name" value="Winged helix' DNA-binding domain"/>
    <property type="match status" value="1"/>
</dbReference>
<dbReference type="SMART" id="SM00413">
    <property type="entry name" value="ETS"/>
    <property type="match status" value="1"/>
</dbReference>
<dbReference type="EMBL" id="HBUF01318804">
    <property type="protein sequence ID" value="CAG6694530.1"/>
    <property type="molecule type" value="Transcribed_RNA"/>
</dbReference>
<name>A0A8D8XGG2_9HEMI</name>
<dbReference type="PROSITE" id="PS51433">
    <property type="entry name" value="PNT"/>
    <property type="match status" value="1"/>
</dbReference>
<dbReference type="SUPFAM" id="SSF47769">
    <property type="entry name" value="SAM/Pointed domain"/>
    <property type="match status" value="1"/>
</dbReference>
<dbReference type="InterPro" id="IPR036388">
    <property type="entry name" value="WH-like_DNA-bd_sf"/>
</dbReference>
<evidence type="ECO:0000313" key="7">
    <source>
        <dbReference type="EMBL" id="CAG6694533.1"/>
    </source>
</evidence>
<evidence type="ECO:0000259" key="5">
    <source>
        <dbReference type="PROSITE" id="PS50061"/>
    </source>
</evidence>
<feature type="domain" description="PNT" evidence="6">
    <location>
        <begin position="64"/>
        <end position="148"/>
    </location>
</feature>
<evidence type="ECO:0000256" key="2">
    <source>
        <dbReference type="ARBA" id="ARBA00023125"/>
    </source>
</evidence>
<dbReference type="EMBL" id="HBUF01318805">
    <property type="protein sequence ID" value="CAG6694533.1"/>
    <property type="molecule type" value="Transcribed_RNA"/>
</dbReference>
<evidence type="ECO:0000256" key="3">
    <source>
        <dbReference type="RuleBase" id="RU004019"/>
    </source>
</evidence>
<feature type="compositionally biased region" description="Polar residues" evidence="4">
    <location>
        <begin position="256"/>
        <end position="266"/>
    </location>
</feature>
<dbReference type="EMBL" id="HBUF01318802">
    <property type="protein sequence ID" value="CAG6694525.1"/>
    <property type="molecule type" value="Transcribed_RNA"/>
</dbReference>
<dbReference type="InterPro" id="IPR003118">
    <property type="entry name" value="Pointed_dom"/>
</dbReference>
<evidence type="ECO:0000256" key="4">
    <source>
        <dbReference type="SAM" id="MobiDB-lite"/>
    </source>
</evidence>
<feature type="compositionally biased region" description="Basic and acidic residues" evidence="4">
    <location>
        <begin position="488"/>
        <end position="517"/>
    </location>
</feature>
<organism evidence="7">
    <name type="scientific">Cacopsylla melanoneura</name>
    <dbReference type="NCBI Taxonomy" id="428564"/>
    <lineage>
        <taxon>Eukaryota</taxon>
        <taxon>Metazoa</taxon>
        <taxon>Ecdysozoa</taxon>
        <taxon>Arthropoda</taxon>
        <taxon>Hexapoda</taxon>
        <taxon>Insecta</taxon>
        <taxon>Pterygota</taxon>
        <taxon>Neoptera</taxon>
        <taxon>Paraneoptera</taxon>
        <taxon>Hemiptera</taxon>
        <taxon>Sternorrhyncha</taxon>
        <taxon>Psylloidea</taxon>
        <taxon>Psyllidae</taxon>
        <taxon>Psyllinae</taxon>
        <taxon>Cacopsylla</taxon>
    </lineage>
</organism>
<evidence type="ECO:0000256" key="1">
    <source>
        <dbReference type="ARBA" id="ARBA00005562"/>
    </source>
</evidence>
<dbReference type="FunFam" id="1.10.150.50:FF:000061">
    <property type="entry name" value="Ets DNA-binding protein pokkuri"/>
    <property type="match status" value="1"/>
</dbReference>
<dbReference type="InterPro" id="IPR000418">
    <property type="entry name" value="Ets_dom"/>
</dbReference>
<dbReference type="GO" id="GO:0000981">
    <property type="term" value="F:DNA-binding transcription factor activity, RNA polymerase II-specific"/>
    <property type="evidence" value="ECO:0007669"/>
    <property type="project" value="TreeGrafter"/>
</dbReference>
<accession>A0A8D8XGG2</accession>
<dbReference type="InterPro" id="IPR046328">
    <property type="entry name" value="ETS_fam"/>
</dbReference>
<keyword evidence="2 3" id="KW-0238">DNA-binding</keyword>
<feature type="compositionally biased region" description="Low complexity" evidence="4">
    <location>
        <begin position="202"/>
        <end position="212"/>
    </location>
</feature>
<feature type="region of interest" description="Disordered" evidence="4">
    <location>
        <begin position="429"/>
        <end position="517"/>
    </location>
</feature>
<comment type="subcellular location">
    <subcellularLocation>
        <location evidence="3">Nucleus</location>
    </subcellularLocation>
</comment>
<dbReference type="PRINTS" id="PR00454">
    <property type="entry name" value="ETSDOMAIN"/>
</dbReference>
<feature type="compositionally biased region" description="Low complexity" evidence="4">
    <location>
        <begin position="433"/>
        <end position="456"/>
    </location>
</feature>
<sequence length="578" mass="64471">MKLMPMQLGPINTAVANASSTHHNNSGLSTPVDRLPFFSSDLIWRYPPFNFPLSGTTANHTSSTGPMSELRQHLPASIASDPRIWNREDVISFLRWCESEFDLPNFDMELFQMNGKALCLLTKQDLGQRCPGAGDLLYNILQLMIRESYCLPSSPVTPHFPLTPNWCVPHTPTSLPQLCNSVALSPAPSIDSQSGSPRHLDSISISTSTPTTLHTSSAATSIFHYPSISSTHGYAGSNGASSGSNQSDSDQEDSNTITPNMLSNSRPKAEPVPEITITPRTPTLLLDNSGSPPQSPCVAFNKTMSFFSNPSESPSSVSAEPNTNGRLLWDFLQQLLNDSMQRYTNYIAWKNRESGVFKIVDPPGLAKLWGIQKNHLSMNYDKMSRALRYYYRVNILRKVQGERHCYQFLRNPSELKSIKNISLLRQQMSAAAPTSGSGSNPSTPTTPTFNSPFSSSPTPPIRQTIKSEPLDNDFLDEPTDLSIGNGKEYVRDRENHRSNHREREVPSNHREREGSYESKMRMEYDAIKLEGKKEEFSLENNNTSMHLQLNIKNQNISSPQDLTLKHEAVHYETANSYA</sequence>
<evidence type="ECO:0000259" key="6">
    <source>
        <dbReference type="PROSITE" id="PS51433"/>
    </source>
</evidence>
<dbReference type="PANTHER" id="PTHR11849:SF201">
    <property type="entry name" value="ETS DNA-BINDING PROTEIN POKKURI"/>
    <property type="match status" value="1"/>
</dbReference>
<dbReference type="PROSITE" id="PS50061">
    <property type="entry name" value="ETS_DOMAIN_3"/>
    <property type="match status" value="1"/>
</dbReference>
<dbReference type="GO" id="GO:0043565">
    <property type="term" value="F:sequence-specific DNA binding"/>
    <property type="evidence" value="ECO:0007669"/>
    <property type="project" value="InterPro"/>
</dbReference>
<dbReference type="PROSITE" id="PS00345">
    <property type="entry name" value="ETS_DOMAIN_1"/>
    <property type="match status" value="1"/>
</dbReference>
<dbReference type="Pfam" id="PF02198">
    <property type="entry name" value="SAM_PNT"/>
    <property type="match status" value="1"/>
</dbReference>
<dbReference type="EMBL" id="HBUF01318803">
    <property type="protein sequence ID" value="CAG6694527.1"/>
    <property type="molecule type" value="Transcribed_RNA"/>
</dbReference>
<dbReference type="FunFam" id="1.10.10.10:FF:000516">
    <property type="entry name" value="ets DNA-binding protein pokkuri"/>
    <property type="match status" value="1"/>
</dbReference>